<dbReference type="InterPro" id="IPR002772">
    <property type="entry name" value="Glyco_hydro_3_C"/>
</dbReference>
<dbReference type="Pfam" id="PF01915">
    <property type="entry name" value="Glyco_hydro_3_C"/>
    <property type="match status" value="1"/>
</dbReference>
<dbReference type="InterPro" id="IPR051915">
    <property type="entry name" value="Cellulose_Degrad_GH3"/>
</dbReference>
<dbReference type="Gene3D" id="3.40.50.1700">
    <property type="entry name" value="Glycoside hydrolase family 3 C-terminal domain"/>
    <property type="match status" value="1"/>
</dbReference>
<comment type="caution">
    <text evidence="4">The sequence shown here is derived from an EMBL/GenBank/DDBJ whole genome shotgun (WGS) entry which is preliminary data.</text>
</comment>
<feature type="domain" description="Glycoside hydrolase family 3 C-terminal" evidence="3">
    <location>
        <begin position="26"/>
        <end position="237"/>
    </location>
</feature>
<keyword evidence="5" id="KW-1185">Reference proteome</keyword>
<keyword evidence="1" id="KW-0378">Hydrolase</keyword>
<protein>
    <submittedName>
        <fullName evidence="4">Exo-beta-glucanase</fullName>
    </submittedName>
</protein>
<dbReference type="GO" id="GO:0009251">
    <property type="term" value="P:glucan catabolic process"/>
    <property type="evidence" value="ECO:0007669"/>
    <property type="project" value="TreeGrafter"/>
</dbReference>
<dbReference type="FunFam" id="3.40.50.1700:FF:000002">
    <property type="entry name" value="Glycosyl hydrolase family protein"/>
    <property type="match status" value="1"/>
</dbReference>
<evidence type="ECO:0000259" key="3">
    <source>
        <dbReference type="Pfam" id="PF01915"/>
    </source>
</evidence>
<dbReference type="EMBL" id="AUSU01009569">
    <property type="protein sequence ID" value="EPS58072.1"/>
    <property type="molecule type" value="Genomic_DNA"/>
</dbReference>
<accession>S8DFA5</accession>
<proteinExistence type="predicted"/>
<dbReference type="Proteomes" id="UP000015453">
    <property type="component" value="Unassembled WGS sequence"/>
</dbReference>
<dbReference type="OrthoDB" id="416222at2759"/>
<dbReference type="PANTHER" id="PTHR30620:SF91">
    <property type="entry name" value="BETA-GLUCOSIDASE"/>
    <property type="match status" value="1"/>
</dbReference>
<evidence type="ECO:0000256" key="2">
    <source>
        <dbReference type="ARBA" id="ARBA00023295"/>
    </source>
</evidence>
<organism evidence="4 5">
    <name type="scientific">Genlisea aurea</name>
    <dbReference type="NCBI Taxonomy" id="192259"/>
    <lineage>
        <taxon>Eukaryota</taxon>
        <taxon>Viridiplantae</taxon>
        <taxon>Streptophyta</taxon>
        <taxon>Embryophyta</taxon>
        <taxon>Tracheophyta</taxon>
        <taxon>Spermatophyta</taxon>
        <taxon>Magnoliopsida</taxon>
        <taxon>eudicotyledons</taxon>
        <taxon>Gunneridae</taxon>
        <taxon>Pentapetalae</taxon>
        <taxon>asterids</taxon>
        <taxon>lamiids</taxon>
        <taxon>Lamiales</taxon>
        <taxon>Lentibulariaceae</taxon>
        <taxon>Genlisea</taxon>
    </lineage>
</organism>
<keyword evidence="2" id="KW-0326">Glycosidase</keyword>
<evidence type="ECO:0000313" key="5">
    <source>
        <dbReference type="Proteomes" id="UP000015453"/>
    </source>
</evidence>
<reference evidence="4 5" key="1">
    <citation type="journal article" date="2013" name="BMC Genomics">
        <title>The miniature genome of a carnivorous plant Genlisea aurea contains a low number of genes and short non-coding sequences.</title>
        <authorList>
            <person name="Leushkin E.V."/>
            <person name="Sutormin R.A."/>
            <person name="Nabieva E.R."/>
            <person name="Penin A.A."/>
            <person name="Kondrashov A.S."/>
            <person name="Logacheva M.D."/>
        </authorList>
    </citation>
    <scope>NUCLEOTIDE SEQUENCE [LARGE SCALE GENOMIC DNA]</scope>
</reference>
<gene>
    <name evidence="4" type="ORF">M569_16743</name>
</gene>
<sequence>MRCSLLPPVSRQEHRELAREAVRKSVVLLKNGASADDPVLPFSKKASKVLVSGSHANDIGNQCGGWTIQWQGQSGNITIGTTILAAIKSTVDSTTTEVIFNEDPTPEFVSSNNFSYAVVVVGEPPYSEGVGDSSNLTLPWEAYATITSVCGAVKCAVVLITGRPVVIEPYVATMDAVLAAWLPGTEGQGVADVLFGDYGFSGKLPHTWFKSTDQLPMNVGDKKKRYDPLFPLGFGLTTT</sequence>
<name>S8DFA5_9LAMI</name>
<dbReference type="AlphaFoldDB" id="S8DFA5"/>
<dbReference type="SUPFAM" id="SSF52279">
    <property type="entry name" value="Beta-D-glucan exohydrolase, C-terminal domain"/>
    <property type="match status" value="1"/>
</dbReference>
<evidence type="ECO:0000256" key="1">
    <source>
        <dbReference type="ARBA" id="ARBA00022801"/>
    </source>
</evidence>
<evidence type="ECO:0000313" key="4">
    <source>
        <dbReference type="EMBL" id="EPS58072.1"/>
    </source>
</evidence>
<dbReference type="InterPro" id="IPR036881">
    <property type="entry name" value="Glyco_hydro_3_C_sf"/>
</dbReference>
<dbReference type="GO" id="GO:0008422">
    <property type="term" value="F:beta-glucosidase activity"/>
    <property type="evidence" value="ECO:0007669"/>
    <property type="project" value="TreeGrafter"/>
</dbReference>
<dbReference type="PANTHER" id="PTHR30620">
    <property type="entry name" value="PERIPLASMIC BETA-GLUCOSIDASE-RELATED"/>
    <property type="match status" value="1"/>
</dbReference>